<dbReference type="InterPro" id="IPR006205">
    <property type="entry name" value="Mev_gal_kin"/>
</dbReference>
<evidence type="ECO:0000259" key="15">
    <source>
        <dbReference type="Pfam" id="PF08544"/>
    </source>
</evidence>
<evidence type="ECO:0000313" key="17">
    <source>
        <dbReference type="Proteomes" id="UP000695264"/>
    </source>
</evidence>
<dbReference type="PROSITE" id="PS00627">
    <property type="entry name" value="GHMP_KINASES_ATP"/>
    <property type="match status" value="1"/>
</dbReference>
<evidence type="ECO:0000256" key="7">
    <source>
        <dbReference type="ARBA" id="ARBA00022741"/>
    </source>
</evidence>
<keyword evidence="11" id="KW-0443">Lipid metabolism</keyword>
<dbReference type="EC" id="2.7.1.36" evidence="3"/>
<dbReference type="PANTHER" id="PTHR43290">
    <property type="entry name" value="MEVALONATE KINASE"/>
    <property type="match status" value="1"/>
</dbReference>
<evidence type="ECO:0000256" key="3">
    <source>
        <dbReference type="ARBA" id="ARBA00012103"/>
    </source>
</evidence>
<proteinExistence type="inferred from homology"/>
<evidence type="ECO:0000256" key="12">
    <source>
        <dbReference type="ARBA" id="ARBA00029438"/>
    </source>
</evidence>
<keyword evidence="6 16" id="KW-0808">Transferase</keyword>
<evidence type="ECO:0000259" key="14">
    <source>
        <dbReference type="Pfam" id="PF00288"/>
    </source>
</evidence>
<dbReference type="Pfam" id="PF08544">
    <property type="entry name" value="GHMP_kinases_C"/>
    <property type="match status" value="1"/>
</dbReference>
<evidence type="ECO:0000256" key="2">
    <source>
        <dbReference type="ARBA" id="ARBA00006495"/>
    </source>
</evidence>
<evidence type="ECO:0000313" key="16">
    <source>
        <dbReference type="EMBL" id="NJQ01131.1"/>
    </source>
</evidence>
<protein>
    <recommendedName>
        <fullName evidence="3">mevalonate kinase</fullName>
        <ecNumber evidence="3">2.7.1.36</ecNumber>
    </recommendedName>
</protein>
<feature type="domain" description="GHMP kinase C-terminal" evidence="15">
    <location>
        <begin position="243"/>
        <end position="320"/>
    </location>
</feature>
<feature type="region of interest" description="Disordered" evidence="13">
    <location>
        <begin position="53"/>
        <end position="84"/>
    </location>
</feature>
<dbReference type="Pfam" id="PF00288">
    <property type="entry name" value="GHMP_kinases_N"/>
    <property type="match status" value="1"/>
</dbReference>
<evidence type="ECO:0000256" key="11">
    <source>
        <dbReference type="ARBA" id="ARBA00023098"/>
    </source>
</evidence>
<keyword evidence="4" id="KW-0963">Cytoplasm</keyword>
<dbReference type="InterPro" id="IPR036554">
    <property type="entry name" value="GHMP_kinase_C_sf"/>
</dbReference>
<dbReference type="SUPFAM" id="SSF54211">
    <property type="entry name" value="Ribosomal protein S5 domain 2-like"/>
    <property type="match status" value="1"/>
</dbReference>
<dbReference type="PANTHER" id="PTHR43290:SF2">
    <property type="entry name" value="MEVALONATE KINASE"/>
    <property type="match status" value="1"/>
</dbReference>
<dbReference type="PRINTS" id="PR00959">
    <property type="entry name" value="MEVGALKINASE"/>
</dbReference>
<name>A0ABX1BTV8_9ACTN</name>
<keyword evidence="8 16" id="KW-0418">Kinase</keyword>
<dbReference type="InterPro" id="IPR014721">
    <property type="entry name" value="Ribsml_uS5_D2-typ_fold_subgr"/>
</dbReference>
<keyword evidence="7" id="KW-0547">Nucleotide-binding</keyword>
<evidence type="ECO:0000256" key="9">
    <source>
        <dbReference type="ARBA" id="ARBA00022840"/>
    </source>
</evidence>
<reference evidence="16 17" key="1">
    <citation type="submission" date="2020-03" db="EMBL/GenBank/DDBJ databases">
        <title>WGS of actinomycetes isolated from Thailand.</title>
        <authorList>
            <person name="Thawai C."/>
        </authorList>
    </citation>
    <scope>NUCLEOTIDE SEQUENCE [LARGE SCALE GENOMIC DNA]</scope>
    <source>
        <strain evidence="16 17">PLAI 1-29</strain>
    </source>
</reference>
<comment type="subcellular location">
    <subcellularLocation>
        <location evidence="1">Cytoplasm</location>
    </subcellularLocation>
</comment>
<comment type="similarity">
    <text evidence="2">Belongs to the GHMP kinase family. Mevalonate kinase subfamily.</text>
</comment>
<dbReference type="EMBL" id="JAATEN010000007">
    <property type="protein sequence ID" value="NJQ01131.1"/>
    <property type="molecule type" value="Genomic_DNA"/>
</dbReference>
<dbReference type="GO" id="GO:0004496">
    <property type="term" value="F:mevalonate kinase activity"/>
    <property type="evidence" value="ECO:0007669"/>
    <property type="project" value="UniProtKB-EC"/>
</dbReference>
<dbReference type="InterPro" id="IPR013750">
    <property type="entry name" value="GHMP_kinase_C_dom"/>
</dbReference>
<comment type="caution">
    <text evidence="16">The sequence shown here is derived from an EMBL/GenBank/DDBJ whole genome shotgun (WGS) entry which is preliminary data.</text>
</comment>
<dbReference type="Proteomes" id="UP000695264">
    <property type="component" value="Unassembled WGS sequence"/>
</dbReference>
<dbReference type="RefSeq" id="WP_168101743.1">
    <property type="nucleotide sequence ID" value="NZ_JAATEN010000007.1"/>
</dbReference>
<evidence type="ECO:0000256" key="4">
    <source>
        <dbReference type="ARBA" id="ARBA00022490"/>
    </source>
</evidence>
<feature type="compositionally biased region" description="Pro residues" evidence="13">
    <location>
        <begin position="67"/>
        <end position="79"/>
    </location>
</feature>
<dbReference type="SUPFAM" id="SSF55060">
    <property type="entry name" value="GHMP Kinase, C-terminal domain"/>
    <property type="match status" value="1"/>
</dbReference>
<evidence type="ECO:0000256" key="13">
    <source>
        <dbReference type="SAM" id="MobiDB-lite"/>
    </source>
</evidence>
<dbReference type="NCBIfam" id="TIGR00549">
    <property type="entry name" value="mevalon_kin"/>
    <property type="match status" value="1"/>
</dbReference>
<organism evidence="16 17">
    <name type="scientific">Streptomyces zingiberis</name>
    <dbReference type="NCBI Taxonomy" id="2053010"/>
    <lineage>
        <taxon>Bacteria</taxon>
        <taxon>Bacillati</taxon>
        <taxon>Actinomycetota</taxon>
        <taxon>Actinomycetes</taxon>
        <taxon>Kitasatosporales</taxon>
        <taxon>Streptomycetaceae</taxon>
        <taxon>Streptomyces</taxon>
    </lineage>
</organism>
<accession>A0ABX1BTV8</accession>
<keyword evidence="17" id="KW-1185">Reference proteome</keyword>
<evidence type="ECO:0000256" key="1">
    <source>
        <dbReference type="ARBA" id="ARBA00004496"/>
    </source>
</evidence>
<comment type="pathway">
    <text evidence="12">Isoprenoid biosynthesis; isopentenyl diphosphate biosynthesis via mevalonate pathway; isopentenyl diphosphate from (R)-mevalonate: step 1/3.</text>
</comment>
<evidence type="ECO:0000256" key="6">
    <source>
        <dbReference type="ARBA" id="ARBA00022679"/>
    </source>
</evidence>
<keyword evidence="10" id="KW-0460">Magnesium</keyword>
<dbReference type="InterPro" id="IPR006204">
    <property type="entry name" value="GHMP_kinase_N_dom"/>
</dbReference>
<gene>
    <name evidence="16" type="primary">mvk</name>
    <name evidence="16" type="ORF">HCK00_11455</name>
</gene>
<feature type="domain" description="GHMP kinase N-terminal" evidence="14">
    <location>
        <begin position="97"/>
        <end position="171"/>
    </location>
</feature>
<dbReference type="Gene3D" id="3.30.230.10">
    <property type="match status" value="1"/>
</dbReference>
<keyword evidence="5" id="KW-0444">Lipid biosynthesis</keyword>
<evidence type="ECO:0000256" key="10">
    <source>
        <dbReference type="ARBA" id="ARBA00022842"/>
    </source>
</evidence>
<sequence>MSTHRALVTEERSTATGEAHGKAILLGEHAVVYGAPALALPLPALGCRATVRHAPPSGSPAGGTRHPAPPAPAPGPSPDPAEQTWQELPEEFEPLLDAFARRAGLDGRPALDIRLDSRIPPSRGLGSSAAHARALVRALDGLFATGLGPAEIYELVQVSERSAHGLASGIDAWTTGSDHPVLLAGGTCVTPPVGTGCHVVVADSGRGSGTRQAVGMLRDAFTRDPAARDRFVERSGTLTRAALADLAAGRLPRLGERLTDCHELLAGLGLTTERTDALARAAVGAGALGAKMSGGGLGGCVIALTTTAREAESVAAALAGAFGARTWTAALTEGAGHDGL</sequence>
<evidence type="ECO:0000256" key="5">
    <source>
        <dbReference type="ARBA" id="ARBA00022516"/>
    </source>
</evidence>
<dbReference type="Gene3D" id="3.30.70.890">
    <property type="entry name" value="GHMP kinase, C-terminal domain"/>
    <property type="match status" value="1"/>
</dbReference>
<keyword evidence="9" id="KW-0067">ATP-binding</keyword>
<dbReference type="InterPro" id="IPR006203">
    <property type="entry name" value="GHMP_knse_ATP-bd_CS"/>
</dbReference>
<dbReference type="InterPro" id="IPR020568">
    <property type="entry name" value="Ribosomal_Su5_D2-typ_SF"/>
</dbReference>
<evidence type="ECO:0000256" key="8">
    <source>
        <dbReference type="ARBA" id="ARBA00022777"/>
    </source>
</evidence>